<keyword evidence="1" id="KW-0732">Signal</keyword>
<keyword evidence="3" id="KW-1185">Reference proteome</keyword>
<dbReference type="EMBL" id="CP053562">
    <property type="protein sequence ID" value="QPZ90984.1"/>
    <property type="molecule type" value="Genomic_DNA"/>
</dbReference>
<feature type="signal peptide" evidence="1">
    <location>
        <begin position="1"/>
        <end position="19"/>
    </location>
</feature>
<name>A0ABX6YT34_9RHOB</name>
<gene>
    <name evidence="2" type="ORF">AKL02_008740</name>
</gene>
<feature type="chain" id="PRO_5047427278" evidence="1">
    <location>
        <begin position="20"/>
        <end position="233"/>
    </location>
</feature>
<proteinExistence type="predicted"/>
<protein>
    <submittedName>
        <fullName evidence="2">DUF2946 domain-containing protein</fullName>
    </submittedName>
</protein>
<sequence length="233" mass="24844">MTRYLSILALVALPTLGHAQMMDDHADGSAHDMMSGDHMMDDEDMGDHGDMASHDDHMMSDDAHADGQMPMTSTAQMPGMQSGDTGAITEPGQSAFAAIQEIVAYLLADPDTDWNRVNIEGLRQHLIDMNNVTLRAKVKEDDIEGGARFEATSDDPEVTASIRAMVPAHVATMNGVEGWEMSAAEIPGGSALTVTGADSQKIRALGFIGILTVGAHHQPHHLAMAKGEMMSGH</sequence>
<reference evidence="2 3" key="1">
    <citation type="submission" date="2020-05" db="EMBL/GenBank/DDBJ databases">
        <title>Thioclava electrotropha strain Elox9 finished genome.</title>
        <authorList>
            <person name="Rowe A.R."/>
            <person name="Wilbanks E.G."/>
        </authorList>
    </citation>
    <scope>NUCLEOTIDE SEQUENCE [LARGE SCALE GENOMIC DNA]</scope>
    <source>
        <strain evidence="2 3">Elox9</strain>
    </source>
</reference>
<evidence type="ECO:0000256" key="1">
    <source>
        <dbReference type="SAM" id="SignalP"/>
    </source>
</evidence>
<evidence type="ECO:0000313" key="2">
    <source>
        <dbReference type="EMBL" id="QPZ90984.1"/>
    </source>
</evidence>
<evidence type="ECO:0000313" key="3">
    <source>
        <dbReference type="Proteomes" id="UP000192422"/>
    </source>
</evidence>
<dbReference type="RefSeq" id="WP_083075539.1">
    <property type="nucleotide sequence ID" value="NZ_CP053562.1"/>
</dbReference>
<organism evidence="2 3">
    <name type="scientific">Thioclava electrotropha</name>
    <dbReference type="NCBI Taxonomy" id="1549850"/>
    <lineage>
        <taxon>Bacteria</taxon>
        <taxon>Pseudomonadati</taxon>
        <taxon>Pseudomonadota</taxon>
        <taxon>Alphaproteobacteria</taxon>
        <taxon>Rhodobacterales</taxon>
        <taxon>Paracoccaceae</taxon>
        <taxon>Thioclava</taxon>
    </lineage>
</organism>
<accession>A0ABX6YT34</accession>
<dbReference type="Proteomes" id="UP000192422">
    <property type="component" value="Chromosome"/>
</dbReference>